<dbReference type="EMBL" id="LN728061">
    <property type="protein sequence ID" value="CEP12585.1"/>
    <property type="molecule type" value="Genomic_DNA"/>
</dbReference>
<feature type="compositionally biased region" description="Polar residues" evidence="1">
    <location>
        <begin position="208"/>
        <end position="225"/>
    </location>
</feature>
<dbReference type="OrthoDB" id="2237965at2759"/>
<dbReference type="InterPro" id="IPR001337">
    <property type="entry name" value="TMV-like_coat"/>
</dbReference>
<evidence type="ECO:0000256" key="1">
    <source>
        <dbReference type="SAM" id="MobiDB-lite"/>
    </source>
</evidence>
<gene>
    <name evidence="2" type="primary">PARPA_06556.1 scaffold 22734</name>
</gene>
<reference evidence="2 3" key="1">
    <citation type="submission" date="2014-09" db="EMBL/GenBank/DDBJ databases">
        <authorList>
            <person name="Ellenberger Sabrina"/>
        </authorList>
    </citation>
    <scope>NUCLEOTIDE SEQUENCE [LARGE SCALE GENOMIC DNA]</scope>
    <source>
        <strain evidence="2 3">CBS 412.66</strain>
    </source>
</reference>
<feature type="region of interest" description="Disordered" evidence="1">
    <location>
        <begin position="165"/>
        <end position="225"/>
    </location>
</feature>
<evidence type="ECO:0000313" key="3">
    <source>
        <dbReference type="Proteomes" id="UP000054107"/>
    </source>
</evidence>
<feature type="compositionally biased region" description="Polar residues" evidence="1">
    <location>
        <begin position="192"/>
        <end position="201"/>
    </location>
</feature>
<evidence type="ECO:0000313" key="2">
    <source>
        <dbReference type="EMBL" id="CEP12585.1"/>
    </source>
</evidence>
<dbReference type="GO" id="GO:0005198">
    <property type="term" value="F:structural molecule activity"/>
    <property type="evidence" value="ECO:0007669"/>
    <property type="project" value="InterPro"/>
</dbReference>
<keyword evidence="3" id="KW-1185">Reference proteome</keyword>
<organism evidence="2 3">
    <name type="scientific">Parasitella parasitica</name>
    <dbReference type="NCBI Taxonomy" id="35722"/>
    <lineage>
        <taxon>Eukaryota</taxon>
        <taxon>Fungi</taxon>
        <taxon>Fungi incertae sedis</taxon>
        <taxon>Mucoromycota</taxon>
        <taxon>Mucoromycotina</taxon>
        <taxon>Mucoromycetes</taxon>
        <taxon>Mucorales</taxon>
        <taxon>Mucorineae</taxon>
        <taxon>Mucoraceae</taxon>
        <taxon>Parasitella</taxon>
    </lineage>
</organism>
<sequence length="225" mass="26065">MYRNWEEQDLNSLTTIKWYPIAKVISYLDNLRQFIIRSPGVPNESNMPMLHRGTEYDLHYQSLPARKNERFPVDEAYICEAIGDWGLKLDNLALISSVMINTNRLKRKYPKIDSPGDLEHLALEKVHEIRRMVQGKVDFVNRQIFEALYTLDWTDEDAHIISQESTIPANGHSTNNERIENNSCDDGELDQNRSLRSTASSNEREHWSPNNVSDHTIDLTTDGSY</sequence>
<accession>A0A0B7NB57</accession>
<name>A0A0B7NB57_9FUNG</name>
<dbReference type="Pfam" id="PF00721">
    <property type="entry name" value="TMV_coat"/>
    <property type="match status" value="1"/>
</dbReference>
<dbReference type="Proteomes" id="UP000054107">
    <property type="component" value="Unassembled WGS sequence"/>
</dbReference>
<dbReference type="AlphaFoldDB" id="A0A0B7NB57"/>
<protein>
    <submittedName>
        <fullName evidence="2">Uncharacterized protein</fullName>
    </submittedName>
</protein>
<proteinExistence type="predicted"/>
<feature type="compositionally biased region" description="Polar residues" evidence="1">
    <location>
        <begin position="165"/>
        <end position="174"/>
    </location>
</feature>